<dbReference type="Pfam" id="PF00535">
    <property type="entry name" value="Glycos_transf_2"/>
    <property type="match status" value="1"/>
</dbReference>
<dbReference type="SUPFAM" id="SSF53448">
    <property type="entry name" value="Nucleotide-diphospho-sugar transferases"/>
    <property type="match status" value="1"/>
</dbReference>
<dbReference type="CDD" id="cd04179">
    <property type="entry name" value="DPM_DPG-synthase_like"/>
    <property type="match status" value="1"/>
</dbReference>
<dbReference type="InterPro" id="IPR001173">
    <property type="entry name" value="Glyco_trans_2-like"/>
</dbReference>
<dbReference type="Gene3D" id="3.90.550.10">
    <property type="entry name" value="Spore Coat Polysaccharide Biosynthesis Protein SpsA, Chain A"/>
    <property type="match status" value="1"/>
</dbReference>
<feature type="domain" description="Glycosyltransferase 2-like" evidence="1">
    <location>
        <begin position="10"/>
        <end position="150"/>
    </location>
</feature>
<comment type="caution">
    <text evidence="2">The sequence shown here is derived from an EMBL/GenBank/DDBJ whole genome shotgun (WGS) entry which is preliminary data.</text>
</comment>
<dbReference type="Proteomes" id="UP001598114">
    <property type="component" value="Unassembled WGS sequence"/>
</dbReference>
<protein>
    <submittedName>
        <fullName evidence="2">Glycosyltransferase family 2 protein</fullName>
    </submittedName>
</protein>
<dbReference type="PANTHER" id="PTHR10859">
    <property type="entry name" value="GLYCOSYL TRANSFERASE"/>
    <property type="match status" value="1"/>
</dbReference>
<dbReference type="RefSeq" id="WP_377975651.1">
    <property type="nucleotide sequence ID" value="NZ_JBBKYA010000002.1"/>
</dbReference>
<dbReference type="EMBL" id="JBBKYA010000002">
    <property type="protein sequence ID" value="MFD3275589.1"/>
    <property type="molecule type" value="Genomic_DNA"/>
</dbReference>
<dbReference type="InterPro" id="IPR029044">
    <property type="entry name" value="Nucleotide-diphossugar_trans"/>
</dbReference>
<name>A0ABW6CY27_9BACT</name>
<organism evidence="2 3">
    <name type="scientific">Aquirufa echingensis</name>
    <dbReference type="NCBI Taxonomy" id="3096516"/>
    <lineage>
        <taxon>Bacteria</taxon>
        <taxon>Pseudomonadati</taxon>
        <taxon>Bacteroidota</taxon>
        <taxon>Cytophagia</taxon>
        <taxon>Cytophagales</taxon>
        <taxon>Flectobacillaceae</taxon>
        <taxon>Aquirufa</taxon>
    </lineage>
</organism>
<dbReference type="PANTHER" id="PTHR10859:SF91">
    <property type="entry name" value="DOLICHYL-PHOSPHATE BETA-GLUCOSYLTRANSFERASE"/>
    <property type="match status" value="1"/>
</dbReference>
<accession>A0ABW6CY27</accession>
<gene>
    <name evidence="2" type="ORF">SKC38_05035</name>
</gene>
<evidence type="ECO:0000313" key="2">
    <source>
        <dbReference type="EMBL" id="MFD3275589.1"/>
    </source>
</evidence>
<sequence>MASSRSLDLVHPCYNPHKGWAEDLLHYFQQFRDQLPADLQVSVYLVNDGSSHGIQASDLSLLEAGIASFHFIDLPKNVGKGAALREAVKQTTGDLIIYTDADYPYKMENALEMYRRLASGNVDVVVGVRDEQYYDSLPLRRKIFSLSLKLMNYLFFPRLKVKDTQSGLKGFNQRGKELFLKTQISAFLFDMEFLVLVSRSKDIRFEWIYVQLRDGIQFSSMKFKTILTELFNFTSILIRRLI</sequence>
<keyword evidence="3" id="KW-1185">Reference proteome</keyword>
<reference evidence="2 3" key="1">
    <citation type="submission" date="2024-03" db="EMBL/GenBank/DDBJ databases">
        <title>Aquirufa genome sequencing.</title>
        <authorList>
            <person name="Pitt A."/>
            <person name="Hahn M.W."/>
        </authorList>
    </citation>
    <scope>NUCLEOTIDE SEQUENCE [LARGE SCALE GENOMIC DNA]</scope>
    <source>
        <strain evidence="2 3">PLAD-142S6K</strain>
    </source>
</reference>
<proteinExistence type="predicted"/>
<evidence type="ECO:0000259" key="1">
    <source>
        <dbReference type="Pfam" id="PF00535"/>
    </source>
</evidence>
<evidence type="ECO:0000313" key="3">
    <source>
        <dbReference type="Proteomes" id="UP001598114"/>
    </source>
</evidence>